<dbReference type="Gene3D" id="3.65.10.10">
    <property type="entry name" value="Enolpyruvate transferase domain"/>
    <property type="match status" value="2"/>
</dbReference>
<evidence type="ECO:0000256" key="5">
    <source>
        <dbReference type="ARBA" id="ARBA00022679"/>
    </source>
</evidence>
<feature type="active site" description="Proton donor" evidence="13">
    <location>
        <position position="118"/>
    </location>
</feature>
<dbReference type="NCBIfam" id="TIGR01072">
    <property type="entry name" value="murA"/>
    <property type="match status" value="1"/>
</dbReference>
<dbReference type="RefSeq" id="WP_020949577.1">
    <property type="nucleotide sequence ID" value="NC_022041.1"/>
</dbReference>
<dbReference type="EMBL" id="CP006650">
    <property type="protein sequence ID" value="AGT07938.1"/>
    <property type="molecule type" value="Genomic_DNA"/>
</dbReference>
<dbReference type="InterPro" id="IPR036968">
    <property type="entry name" value="Enolpyruvate_Tfrase_sf"/>
</dbReference>
<dbReference type="STRING" id="1367847.JCM7686_0829"/>
<dbReference type="InterPro" id="IPR050068">
    <property type="entry name" value="MurA_subfamily"/>
</dbReference>
<keyword evidence="6 13" id="KW-0133">Cell shape</keyword>
<dbReference type="EC" id="2.5.1.7" evidence="13"/>
<dbReference type="InterPro" id="IPR001986">
    <property type="entry name" value="Enolpyruvate_Tfrase_dom"/>
</dbReference>
<dbReference type="CDD" id="cd01555">
    <property type="entry name" value="UdpNAET"/>
    <property type="match status" value="1"/>
</dbReference>
<dbReference type="eggNOG" id="COG0766">
    <property type="taxonomic scope" value="Bacteria"/>
</dbReference>
<comment type="catalytic activity">
    <reaction evidence="12 13">
        <text>phosphoenolpyruvate + UDP-N-acetyl-alpha-D-glucosamine = UDP-N-acetyl-3-O-(1-carboxyvinyl)-alpha-D-glucosamine + phosphate</text>
        <dbReference type="Rhea" id="RHEA:18681"/>
        <dbReference type="ChEBI" id="CHEBI:43474"/>
        <dbReference type="ChEBI" id="CHEBI:57705"/>
        <dbReference type="ChEBI" id="CHEBI:58702"/>
        <dbReference type="ChEBI" id="CHEBI:68483"/>
        <dbReference type="EC" id="2.5.1.7"/>
    </reaction>
</comment>
<evidence type="ECO:0000313" key="15">
    <source>
        <dbReference type="EMBL" id="AGT07938.1"/>
    </source>
</evidence>
<comment type="pathway">
    <text evidence="2 13">Cell wall biogenesis; peptidoglycan biosynthesis.</text>
</comment>
<evidence type="ECO:0000259" key="14">
    <source>
        <dbReference type="Pfam" id="PF00275"/>
    </source>
</evidence>
<evidence type="ECO:0000256" key="4">
    <source>
        <dbReference type="ARBA" id="ARBA00022618"/>
    </source>
</evidence>
<evidence type="ECO:0000256" key="11">
    <source>
        <dbReference type="ARBA" id="ARBA00038367"/>
    </source>
</evidence>
<keyword evidence="9 13" id="KW-0961">Cell wall biogenesis/degradation</keyword>
<dbReference type="FunFam" id="3.65.10.10:FF:000001">
    <property type="entry name" value="UDP-N-acetylglucosamine 1-carboxyvinyltransferase"/>
    <property type="match status" value="1"/>
</dbReference>
<dbReference type="PANTHER" id="PTHR43783:SF1">
    <property type="entry name" value="UDP-N-ACETYLGLUCOSAMINE 1-CARBOXYVINYLTRANSFERASE"/>
    <property type="match status" value="1"/>
</dbReference>
<proteinExistence type="inferred from homology"/>
<dbReference type="GO" id="GO:0009252">
    <property type="term" value="P:peptidoglycan biosynthetic process"/>
    <property type="evidence" value="ECO:0007669"/>
    <property type="project" value="UniProtKB-UniRule"/>
</dbReference>
<dbReference type="OrthoDB" id="9803760at2"/>
<keyword evidence="5 13" id="KW-0808">Transferase</keyword>
<feature type="modified residue" description="2-(S-cysteinyl)pyruvic acid O-phosphothioketal" evidence="13">
    <location>
        <position position="118"/>
    </location>
</feature>
<dbReference type="AlphaFoldDB" id="S5Y998"/>
<dbReference type="Pfam" id="PF00275">
    <property type="entry name" value="EPSP_synthase"/>
    <property type="match status" value="1"/>
</dbReference>
<evidence type="ECO:0000256" key="3">
    <source>
        <dbReference type="ARBA" id="ARBA00022490"/>
    </source>
</evidence>
<keyword evidence="8 13" id="KW-0131">Cell cycle</keyword>
<keyword evidence="7 13" id="KW-0573">Peptidoglycan synthesis</keyword>
<feature type="binding site" evidence="13">
    <location>
        <begin position="22"/>
        <end position="23"/>
    </location>
    <ligand>
        <name>phosphoenolpyruvate</name>
        <dbReference type="ChEBI" id="CHEBI:58702"/>
    </ligand>
</feature>
<evidence type="ECO:0000256" key="12">
    <source>
        <dbReference type="ARBA" id="ARBA00047527"/>
    </source>
</evidence>
<evidence type="ECO:0000256" key="7">
    <source>
        <dbReference type="ARBA" id="ARBA00022984"/>
    </source>
</evidence>
<feature type="binding site" evidence="13">
    <location>
        <begin position="123"/>
        <end position="127"/>
    </location>
    <ligand>
        <name>UDP-N-acetyl-alpha-D-glucosamine</name>
        <dbReference type="ChEBI" id="CHEBI:57705"/>
    </ligand>
</feature>
<comment type="subcellular location">
    <subcellularLocation>
        <location evidence="1 13">Cytoplasm</location>
    </subcellularLocation>
</comment>
<organism evidence="15 16">
    <name type="scientific">Paracoccus aminophilus JCM 7686</name>
    <dbReference type="NCBI Taxonomy" id="1367847"/>
    <lineage>
        <taxon>Bacteria</taxon>
        <taxon>Pseudomonadati</taxon>
        <taxon>Pseudomonadota</taxon>
        <taxon>Alphaproteobacteria</taxon>
        <taxon>Rhodobacterales</taxon>
        <taxon>Paracoccaceae</taxon>
        <taxon>Paracoccus</taxon>
    </lineage>
</organism>
<keyword evidence="10 13" id="KW-0670">Pyruvate</keyword>
<feature type="domain" description="Enolpyruvate transferase" evidence="14">
    <location>
        <begin position="6"/>
        <end position="410"/>
    </location>
</feature>
<name>S5Y998_PARAH</name>
<comment type="similarity">
    <text evidence="11 13">Belongs to the EPSP synthase family. MurA subfamily.</text>
</comment>
<evidence type="ECO:0000256" key="8">
    <source>
        <dbReference type="ARBA" id="ARBA00023306"/>
    </source>
</evidence>
<evidence type="ECO:0000256" key="1">
    <source>
        <dbReference type="ARBA" id="ARBA00004496"/>
    </source>
</evidence>
<dbReference type="GO" id="GO:0005737">
    <property type="term" value="C:cytoplasm"/>
    <property type="evidence" value="ECO:0007669"/>
    <property type="project" value="UniProtKB-SubCell"/>
</dbReference>
<dbReference type="GO" id="GO:0008760">
    <property type="term" value="F:UDP-N-acetylglucosamine 1-carboxyvinyltransferase activity"/>
    <property type="evidence" value="ECO:0007669"/>
    <property type="project" value="UniProtKB-UniRule"/>
</dbReference>
<dbReference type="SUPFAM" id="SSF55205">
    <property type="entry name" value="EPT/RTPC-like"/>
    <property type="match status" value="1"/>
</dbReference>
<keyword evidence="4 13" id="KW-0132">Cell division</keyword>
<dbReference type="KEGG" id="pami:JCM7686_0829"/>
<dbReference type="UniPathway" id="UPA00219"/>
<dbReference type="GO" id="GO:0019277">
    <property type="term" value="P:UDP-N-acetylgalactosamine biosynthetic process"/>
    <property type="evidence" value="ECO:0007669"/>
    <property type="project" value="InterPro"/>
</dbReference>
<keyword evidence="16" id="KW-1185">Reference proteome</keyword>
<sequence length="427" mass="45166">MDQIIVRGGNELHGEIPITGAKNACLTLMPLTLLTDQPLTLTNAPRLSDIRTMTQLLQSLGAEVASLQDGQVLAMSSHALTSQTADYDIVRKMRASILVLGPLLARYGQGVVSLPGGCAIGARPVDLHLKAFEAMGAELDLRDGYVWAKAPAGGLKGAVIDFPIVSVGATENALMAAALAKGTTVIKNAAREPEIVDLAVCLRRMGAQIEGEGTSTITIQGVTSLGGATHPVVTDRIELGTYMLAPAICGGEVECLGGRIDLLAAFCEKLDEAGISVTETPRGLKVARKNGRVRAVDVVTEPFPGFPTDLQAQIMALMCTAEGTSVLEERIFENRFMHAPELARMGARIEVHGGTARVTGIEKLKGAPVMATDLRASVSLILAGLAAEGETVVSRVYHLDRGYEKVVRKLSGVGAQIERIKEVHHDE</sequence>
<feature type="binding site" evidence="13">
    <location>
        <position position="94"/>
    </location>
    <ligand>
        <name>UDP-N-acetyl-alpha-D-glucosamine</name>
        <dbReference type="ChEBI" id="CHEBI:57705"/>
    </ligand>
</feature>
<dbReference type="HAMAP" id="MF_00111">
    <property type="entry name" value="MurA"/>
    <property type="match status" value="1"/>
</dbReference>
<comment type="function">
    <text evidence="13">Cell wall formation. Adds enolpyruvyl to UDP-N-acetylglucosamine.</text>
</comment>
<protein>
    <recommendedName>
        <fullName evidence="13">UDP-N-acetylglucosamine 1-carboxyvinyltransferase</fullName>
        <ecNumber evidence="13">2.5.1.7</ecNumber>
    </recommendedName>
    <alternativeName>
        <fullName evidence="13">Enoylpyruvate transferase</fullName>
    </alternativeName>
    <alternativeName>
        <fullName evidence="13">UDP-N-acetylglucosamine enolpyruvyl transferase</fullName>
        <shortName evidence="13">EPT</shortName>
    </alternativeName>
</protein>
<dbReference type="InterPro" id="IPR005750">
    <property type="entry name" value="UDP_GlcNAc_COvinyl_MurA"/>
</dbReference>
<dbReference type="GO" id="GO:0008360">
    <property type="term" value="P:regulation of cell shape"/>
    <property type="evidence" value="ECO:0007669"/>
    <property type="project" value="UniProtKB-KW"/>
</dbReference>
<dbReference type="Proteomes" id="UP000015480">
    <property type="component" value="Chromosome"/>
</dbReference>
<dbReference type="NCBIfam" id="NF006873">
    <property type="entry name" value="PRK09369.1"/>
    <property type="match status" value="1"/>
</dbReference>
<dbReference type="PANTHER" id="PTHR43783">
    <property type="entry name" value="UDP-N-ACETYLGLUCOSAMINE 1-CARBOXYVINYLTRANSFERASE"/>
    <property type="match status" value="1"/>
</dbReference>
<evidence type="ECO:0000256" key="10">
    <source>
        <dbReference type="ARBA" id="ARBA00023317"/>
    </source>
</evidence>
<evidence type="ECO:0000256" key="6">
    <source>
        <dbReference type="ARBA" id="ARBA00022960"/>
    </source>
</evidence>
<feature type="binding site" evidence="13">
    <location>
        <position position="331"/>
    </location>
    <ligand>
        <name>UDP-N-acetyl-alpha-D-glucosamine</name>
        <dbReference type="ChEBI" id="CHEBI:57705"/>
    </ligand>
</feature>
<evidence type="ECO:0000256" key="9">
    <source>
        <dbReference type="ARBA" id="ARBA00023316"/>
    </source>
</evidence>
<evidence type="ECO:0000256" key="2">
    <source>
        <dbReference type="ARBA" id="ARBA00004752"/>
    </source>
</evidence>
<evidence type="ECO:0000256" key="13">
    <source>
        <dbReference type="HAMAP-Rule" id="MF_00111"/>
    </source>
</evidence>
<keyword evidence="3 13" id="KW-0963">Cytoplasm</keyword>
<dbReference type="HOGENOM" id="CLU_027387_0_0_5"/>
<gene>
    <name evidence="13" type="primary">murA</name>
    <name evidence="15" type="ORF">JCM7686_0829</name>
</gene>
<evidence type="ECO:0000313" key="16">
    <source>
        <dbReference type="Proteomes" id="UP000015480"/>
    </source>
</evidence>
<reference evidence="15 16" key="1">
    <citation type="journal article" date="2014" name="BMC Genomics">
        <title>Architecture and functions of a multipartite genome of the methylotrophic bacterium Paracoccus aminophilus JCM 7686, containing primary and secondary chromids.</title>
        <authorList>
            <person name="Dziewit L."/>
            <person name="Czarnecki J."/>
            <person name="Wibberg D."/>
            <person name="Radlinska M."/>
            <person name="Mrozek P."/>
            <person name="Szymczak M."/>
            <person name="Schluter A."/>
            <person name="Puhler A."/>
            <person name="Bartosik D."/>
        </authorList>
    </citation>
    <scope>NUCLEOTIDE SEQUENCE [LARGE SCALE GENOMIC DNA]</scope>
    <source>
        <strain evidence="15">JCM 7686</strain>
    </source>
</reference>
<dbReference type="GO" id="GO:0071555">
    <property type="term" value="P:cell wall organization"/>
    <property type="evidence" value="ECO:0007669"/>
    <property type="project" value="UniProtKB-KW"/>
</dbReference>
<comment type="caution">
    <text evidence="13">Lacks conserved residue(s) required for the propagation of feature annotation.</text>
</comment>
<accession>S5Y998</accession>
<dbReference type="PATRIC" id="fig|1367847.3.peg.789"/>
<dbReference type="InterPro" id="IPR013792">
    <property type="entry name" value="RNA3'P_cycl/enolpyr_Trfase_a/b"/>
</dbReference>
<feature type="binding site" evidence="13">
    <location>
        <position position="309"/>
    </location>
    <ligand>
        <name>UDP-N-acetyl-alpha-D-glucosamine</name>
        <dbReference type="ChEBI" id="CHEBI:57705"/>
    </ligand>
</feature>
<dbReference type="GO" id="GO:0051301">
    <property type="term" value="P:cell division"/>
    <property type="evidence" value="ECO:0007669"/>
    <property type="project" value="UniProtKB-KW"/>
</dbReference>